<feature type="compositionally biased region" description="Low complexity" evidence="1">
    <location>
        <begin position="51"/>
        <end position="61"/>
    </location>
</feature>
<dbReference type="AlphaFoldDB" id="W2IUR4"/>
<dbReference type="VEuPathDB" id="FungiDB:PPTG_12528"/>
<name>W2IUR4_PHYNI</name>
<dbReference type="EMBL" id="KI673467">
    <property type="protein sequence ID" value="ETL37871.1"/>
    <property type="molecule type" value="Genomic_DNA"/>
</dbReference>
<reference evidence="2" key="1">
    <citation type="submission" date="2013-11" db="EMBL/GenBank/DDBJ databases">
        <title>The Genome Sequence of Phytophthora parasitica CJ05E6.</title>
        <authorList>
            <consortium name="The Broad Institute Genomics Platform"/>
            <person name="Russ C."/>
            <person name="Tyler B."/>
            <person name="Panabieres F."/>
            <person name="Shan W."/>
            <person name="Tripathy S."/>
            <person name="Grunwald N."/>
            <person name="Machado M."/>
            <person name="Johnson C.S."/>
            <person name="Arredondo F."/>
            <person name="Hong C."/>
            <person name="Coffey M."/>
            <person name="Young S.K."/>
            <person name="Zeng Q."/>
            <person name="Gargeya S."/>
            <person name="Fitzgerald M."/>
            <person name="Abouelleil A."/>
            <person name="Alvarado L."/>
            <person name="Chapman S.B."/>
            <person name="Gainer-Dewar J."/>
            <person name="Goldberg J."/>
            <person name="Griggs A."/>
            <person name="Gujja S."/>
            <person name="Hansen M."/>
            <person name="Howarth C."/>
            <person name="Imamovic A."/>
            <person name="Ireland A."/>
            <person name="Larimer J."/>
            <person name="McCowan C."/>
            <person name="Murphy C."/>
            <person name="Pearson M."/>
            <person name="Poon T.W."/>
            <person name="Priest M."/>
            <person name="Roberts A."/>
            <person name="Saif S."/>
            <person name="Shea T."/>
            <person name="Sykes S."/>
            <person name="Wortman J."/>
            <person name="Nusbaum C."/>
            <person name="Birren B."/>
        </authorList>
    </citation>
    <scope>NUCLEOTIDE SEQUENCE [LARGE SCALE GENOMIC DNA]</scope>
    <source>
        <strain evidence="2">CJ05E6</strain>
    </source>
</reference>
<protein>
    <recommendedName>
        <fullName evidence="3">PiggyBac transposable element-derived protein domain-containing protein</fullName>
    </recommendedName>
</protein>
<evidence type="ECO:0000256" key="1">
    <source>
        <dbReference type="SAM" id="MobiDB-lite"/>
    </source>
</evidence>
<accession>W2IUR4</accession>
<sequence>MKLAHMLHHLKLGADDTQTNIERQQSERQQDAILDEETKEDSLCLNEEPCSVVDDSSGSVDHAALDSDAEDDEGTAWNDHELSDDYDLDDGLDEDGPPQPDLLFDDSLFDLAGGVEQLASGNMSNDLCRGMAKTGWHPLEKQTLYEYLIEPYEPRPASAMPDDYPHLYDGPYGPTEGALRAVDTTNAYFAEKMQEREEDQYNKQVARALKPSKFWPKERGQIRLELERTADVSCSYLLGCWRLARFPPNKEKLEHRWKTADEGPTVLFRAVHGAGSVHAHIVQPALQLQ</sequence>
<feature type="region of interest" description="Disordered" evidence="1">
    <location>
        <begin position="15"/>
        <end position="102"/>
    </location>
</feature>
<dbReference type="PANTHER" id="PTHR37069">
    <property type="entry name" value="DDE_TNP_1_7 DOMAIN-CONTAINING PROTEIN"/>
    <property type="match status" value="1"/>
</dbReference>
<evidence type="ECO:0008006" key="3">
    <source>
        <dbReference type="Google" id="ProtNLM"/>
    </source>
</evidence>
<feature type="compositionally biased region" description="Acidic residues" evidence="1">
    <location>
        <begin position="84"/>
        <end position="96"/>
    </location>
</feature>
<evidence type="ECO:0000313" key="2">
    <source>
        <dbReference type="EMBL" id="ETL37871.1"/>
    </source>
</evidence>
<organism evidence="2">
    <name type="scientific">Phytophthora nicotianae</name>
    <name type="common">Potato buckeye rot agent</name>
    <name type="synonym">Phytophthora parasitica</name>
    <dbReference type="NCBI Taxonomy" id="4792"/>
    <lineage>
        <taxon>Eukaryota</taxon>
        <taxon>Sar</taxon>
        <taxon>Stramenopiles</taxon>
        <taxon>Oomycota</taxon>
        <taxon>Peronosporomycetes</taxon>
        <taxon>Peronosporales</taxon>
        <taxon>Peronosporaceae</taxon>
        <taxon>Phytophthora</taxon>
    </lineage>
</organism>
<proteinExistence type="predicted"/>
<dbReference type="PANTHER" id="PTHR37069:SF2">
    <property type="entry name" value="PIGGYBAC TRANSPOSABLE ELEMENT-DERIVED PROTEIN DOMAIN-CONTAINING PROTEIN"/>
    <property type="match status" value="1"/>
</dbReference>
<dbReference type="Proteomes" id="UP000053864">
    <property type="component" value="Unassembled WGS sequence"/>
</dbReference>
<gene>
    <name evidence="2" type="ORF">L916_10492</name>
</gene>